<comment type="caution">
    <text evidence="1">The sequence shown here is derived from an EMBL/GenBank/DDBJ whole genome shotgun (WGS) entry which is preliminary data.</text>
</comment>
<gene>
    <name evidence="1" type="ORF">O6H91_19G055500</name>
</gene>
<protein>
    <submittedName>
        <fullName evidence="1">Uncharacterized protein</fullName>
    </submittedName>
</protein>
<evidence type="ECO:0000313" key="1">
    <source>
        <dbReference type="EMBL" id="KAJ7521460.1"/>
    </source>
</evidence>
<evidence type="ECO:0000313" key="2">
    <source>
        <dbReference type="Proteomes" id="UP001162992"/>
    </source>
</evidence>
<sequence>MGCSISKMDHKERVANYKARKSFMKQAVASRHALAAAHAAYMEALRNMGAALRQFAESSYLTLPTRLLSKLSPESILLSPASTFSSSTAIPNAAIFSTPLQNDCIIPKNSKMLSPPASPLPVDEQEEDCLFGKSQPLHHHSLSADNALLPPRCSAWELSELCFCPQPPLHLQEKRKSKQMPKNMGKQQPPILDLDDNLNSYEEGEQSEPDQNEYEGREAITHTNKSICENVIEESEALYIQKALTSVPSFRGERELVNVLQEIDDLFIRAYECGKDVSRILEVLRFSYQSKIVNSKDCDNHVRTGKFHPISWRLRPAEVPKVPFAKTDMMGEIEGCGMAGSHGSTLDRLYAWEKKLYEEAKLGIVHFLSWRFELVRLMALKKLLESREADMIRVEYEQQCTLLRNKKFNGARNETIDKTRAAMKVLRTRIAVALHAAHTATTTIRKLQDHELYPQLLELLQGLALMWRNMYDCHQGQRRAVLDLKALMEGGACNETSKHHQESASHLEFSLIAWYSSLDRVFGAQRDYLHNLNGWLKVELNSSARQFGDNFASSGRSAPPPVYHLCLAWQRTVDRLPYQAAMGAIQSFAAAVQVVVNLQSDEVQHRKKAKNLSKKIEKSFRLHETELDWVPRHYHELLLSKVTHYHELLLGKAAHANTHSTKIVLIKKLEEENEKIGIVVQGARGMTLNSFQTGLPSVFEAVTRFANLCSDAYQELCCQINSDQLTE</sequence>
<organism evidence="1 2">
    <name type="scientific">Diphasiastrum complanatum</name>
    <name type="common">Issler's clubmoss</name>
    <name type="synonym">Lycopodium complanatum</name>
    <dbReference type="NCBI Taxonomy" id="34168"/>
    <lineage>
        <taxon>Eukaryota</taxon>
        <taxon>Viridiplantae</taxon>
        <taxon>Streptophyta</taxon>
        <taxon>Embryophyta</taxon>
        <taxon>Tracheophyta</taxon>
        <taxon>Lycopodiopsida</taxon>
        <taxon>Lycopodiales</taxon>
        <taxon>Lycopodiaceae</taxon>
        <taxon>Lycopodioideae</taxon>
        <taxon>Diphasiastrum</taxon>
    </lineage>
</organism>
<keyword evidence="2" id="KW-1185">Reference proteome</keyword>
<reference evidence="2" key="1">
    <citation type="journal article" date="2024" name="Proc. Natl. Acad. Sci. U.S.A.">
        <title>Extraordinary preservation of gene collinearity over three hundred million years revealed in homosporous lycophytes.</title>
        <authorList>
            <person name="Li C."/>
            <person name="Wickell D."/>
            <person name="Kuo L.Y."/>
            <person name="Chen X."/>
            <person name="Nie B."/>
            <person name="Liao X."/>
            <person name="Peng D."/>
            <person name="Ji J."/>
            <person name="Jenkins J."/>
            <person name="Williams M."/>
            <person name="Shu S."/>
            <person name="Plott C."/>
            <person name="Barry K."/>
            <person name="Rajasekar S."/>
            <person name="Grimwood J."/>
            <person name="Han X."/>
            <person name="Sun S."/>
            <person name="Hou Z."/>
            <person name="He W."/>
            <person name="Dai G."/>
            <person name="Sun C."/>
            <person name="Schmutz J."/>
            <person name="Leebens-Mack J.H."/>
            <person name="Li F.W."/>
            <person name="Wang L."/>
        </authorList>
    </citation>
    <scope>NUCLEOTIDE SEQUENCE [LARGE SCALE GENOMIC DNA]</scope>
    <source>
        <strain evidence="2">cv. PW_Plant_1</strain>
    </source>
</reference>
<proteinExistence type="predicted"/>
<accession>A0ACC2AVQ0</accession>
<name>A0ACC2AVQ0_DIPCM</name>
<dbReference type="Proteomes" id="UP001162992">
    <property type="component" value="Chromosome 19"/>
</dbReference>
<dbReference type="EMBL" id="CM055110">
    <property type="protein sequence ID" value="KAJ7521460.1"/>
    <property type="molecule type" value="Genomic_DNA"/>
</dbReference>